<dbReference type="Pfam" id="PF13481">
    <property type="entry name" value="AAA_25"/>
    <property type="match status" value="1"/>
</dbReference>
<reference evidence="4" key="1">
    <citation type="journal article" date="2019" name="Int. J. Syst. Evol. Microbiol.">
        <title>The Global Catalogue of Microorganisms (GCM) 10K type strain sequencing project: providing services to taxonomists for standard genome sequencing and annotation.</title>
        <authorList>
            <consortium name="The Broad Institute Genomics Platform"/>
            <consortium name="The Broad Institute Genome Sequencing Center for Infectious Disease"/>
            <person name="Wu L."/>
            <person name="Ma J."/>
        </authorList>
    </citation>
    <scope>NUCLEOTIDE SEQUENCE [LARGE SCALE GENOMIC DNA]</scope>
    <source>
        <strain evidence="4">NBRC 112502</strain>
    </source>
</reference>
<feature type="domain" description="AAA+ ATPase" evidence="2">
    <location>
        <begin position="37"/>
        <end position="231"/>
    </location>
</feature>
<sequence>MTNKTTRAAGLRTTTLGDLLDRQFPPRAVLLSPWLRSAESALLWAPTGVGKTMLVNTLALAVAGGGKVAGWEAETPRKVLLVDGEMHIEDLKERLEMLKDTVEGIDMEAARRNLVVLSRQDQQADTRFPNLADEEGQDAIMARVRETQAELVILDNFSTLAEVADENEAAAMNPILSFLMRFKQANVACILVHHAGKAGNDYRGSSKLATTFEVIMGLKRLDGHNVTDGAAFELAWTKYRGKPTAATRDAEMHLGADGTGRTVWSTRATASSEMKAVVEAVRSCRHKTQAAIGEALRLSPVEVTRHKNKATASGEITKREWNECLRAGRDETEEQNSDF</sequence>
<dbReference type="InterPro" id="IPR027417">
    <property type="entry name" value="P-loop_NTPase"/>
</dbReference>
<dbReference type="InterPro" id="IPR003593">
    <property type="entry name" value="AAA+_ATPase"/>
</dbReference>
<gene>
    <name evidence="3" type="ORF">GCM10010909_14930</name>
</gene>
<feature type="coiled-coil region" evidence="1">
    <location>
        <begin position="81"/>
        <end position="108"/>
    </location>
</feature>
<evidence type="ECO:0000313" key="3">
    <source>
        <dbReference type="EMBL" id="GLR66813.1"/>
    </source>
</evidence>
<dbReference type="Gene3D" id="3.40.50.300">
    <property type="entry name" value="P-loop containing nucleotide triphosphate hydrolases"/>
    <property type="match status" value="1"/>
</dbReference>
<evidence type="ECO:0000313" key="4">
    <source>
        <dbReference type="Proteomes" id="UP001156641"/>
    </source>
</evidence>
<comment type="caution">
    <text evidence="3">The sequence shown here is derived from an EMBL/GenBank/DDBJ whole genome shotgun (WGS) entry which is preliminary data.</text>
</comment>
<dbReference type="RefSeq" id="WP_284257517.1">
    <property type="nucleotide sequence ID" value="NZ_BSOS01000040.1"/>
</dbReference>
<keyword evidence="1" id="KW-0175">Coiled coil</keyword>
<accession>A0ABQ6A9C0</accession>
<organism evidence="3 4">
    <name type="scientific">Acidocella aquatica</name>
    <dbReference type="NCBI Taxonomy" id="1922313"/>
    <lineage>
        <taxon>Bacteria</taxon>
        <taxon>Pseudomonadati</taxon>
        <taxon>Pseudomonadota</taxon>
        <taxon>Alphaproteobacteria</taxon>
        <taxon>Acetobacterales</taxon>
        <taxon>Acidocellaceae</taxon>
        <taxon>Acidocella</taxon>
    </lineage>
</organism>
<dbReference type="SUPFAM" id="SSF52540">
    <property type="entry name" value="P-loop containing nucleoside triphosphate hydrolases"/>
    <property type="match status" value="1"/>
</dbReference>
<dbReference type="Proteomes" id="UP001156641">
    <property type="component" value="Unassembled WGS sequence"/>
</dbReference>
<keyword evidence="4" id="KW-1185">Reference proteome</keyword>
<evidence type="ECO:0000259" key="2">
    <source>
        <dbReference type="SMART" id="SM00382"/>
    </source>
</evidence>
<dbReference type="SMART" id="SM00382">
    <property type="entry name" value="AAA"/>
    <property type="match status" value="1"/>
</dbReference>
<name>A0ABQ6A9C0_9PROT</name>
<evidence type="ECO:0000256" key="1">
    <source>
        <dbReference type="SAM" id="Coils"/>
    </source>
</evidence>
<dbReference type="EMBL" id="BSOS01000040">
    <property type="protein sequence ID" value="GLR66813.1"/>
    <property type="molecule type" value="Genomic_DNA"/>
</dbReference>
<proteinExistence type="predicted"/>
<protein>
    <recommendedName>
        <fullName evidence="2">AAA+ ATPase domain-containing protein</fullName>
    </recommendedName>
</protein>